<evidence type="ECO:0000313" key="2">
    <source>
        <dbReference type="WBParaSite" id="ES5_v2.g30858.t1"/>
    </source>
</evidence>
<dbReference type="WBParaSite" id="ES5_v2.g30858.t1">
    <property type="protein sequence ID" value="ES5_v2.g30858.t1"/>
    <property type="gene ID" value="ES5_v2.g30858"/>
</dbReference>
<name>A0AC34GMP0_9BILA</name>
<protein>
    <submittedName>
        <fullName evidence="2">Elongation Factor G domain-containing protein</fullName>
    </submittedName>
</protein>
<reference evidence="2" key="1">
    <citation type="submission" date="2022-11" db="UniProtKB">
        <authorList>
            <consortium name="WormBaseParasite"/>
        </authorList>
    </citation>
    <scope>IDENTIFICATION</scope>
</reference>
<accession>A0AC34GMP0</accession>
<organism evidence="1 2">
    <name type="scientific">Panagrolaimus sp. ES5</name>
    <dbReference type="NCBI Taxonomy" id="591445"/>
    <lineage>
        <taxon>Eukaryota</taxon>
        <taxon>Metazoa</taxon>
        <taxon>Ecdysozoa</taxon>
        <taxon>Nematoda</taxon>
        <taxon>Chromadorea</taxon>
        <taxon>Rhabditida</taxon>
        <taxon>Tylenchina</taxon>
        <taxon>Panagrolaimomorpha</taxon>
        <taxon>Panagrolaimoidea</taxon>
        <taxon>Panagrolaimidae</taxon>
        <taxon>Panagrolaimus</taxon>
    </lineage>
</organism>
<dbReference type="Proteomes" id="UP000887579">
    <property type="component" value="Unplaced"/>
</dbReference>
<proteinExistence type="predicted"/>
<sequence>LNRDEIESGIKLFTPFSDDFQPTQKVAEGNIVVVSGLGATITGDTLVGSKLSAKAAKSASKPAPEVDHHVNILEGIDSPDPVFFCSVEPPTSSSIHAFERALIELAIEDPSLRVRYDNETGQTILEGMGELHI</sequence>
<evidence type="ECO:0000313" key="1">
    <source>
        <dbReference type="Proteomes" id="UP000887579"/>
    </source>
</evidence>